<reference evidence="2 3" key="1">
    <citation type="submission" date="2006-10" db="EMBL/GenBank/DDBJ databases">
        <title>The Genome Sequence of Batrachochytrium dendrobatidis JEL423.</title>
        <authorList>
            <consortium name="The Broad Institute Genome Sequencing Platform"/>
            <person name="Birren B."/>
            <person name="Lander E."/>
            <person name="Galagan J."/>
            <person name="Cuomo C."/>
            <person name="Devon K."/>
            <person name="Jaffe D."/>
            <person name="Butler J."/>
            <person name="Alvarez P."/>
            <person name="Gnerre S."/>
            <person name="Grabherr M."/>
            <person name="Kleber M."/>
            <person name="Mauceli E."/>
            <person name="Brockman W."/>
            <person name="Young S."/>
            <person name="LaButti K."/>
            <person name="Sykes S."/>
            <person name="DeCaprio D."/>
            <person name="Crawford M."/>
            <person name="Koehrsen M."/>
            <person name="Engels R."/>
            <person name="Montgomery P."/>
            <person name="Pearson M."/>
            <person name="Howarth C."/>
            <person name="Larson L."/>
            <person name="White J."/>
            <person name="O'Leary S."/>
            <person name="Kodira C."/>
            <person name="Zeng Q."/>
            <person name="Yandava C."/>
            <person name="Alvarado L."/>
            <person name="Longcore J."/>
            <person name="James T."/>
        </authorList>
    </citation>
    <scope>NUCLEOTIDE SEQUENCE [LARGE SCALE GENOMIC DNA]</scope>
    <source>
        <strain evidence="2 3">JEL423</strain>
    </source>
</reference>
<dbReference type="OrthoDB" id="21449at2759"/>
<protein>
    <submittedName>
        <fullName evidence="2">Uncharacterized protein</fullName>
    </submittedName>
</protein>
<dbReference type="VEuPathDB" id="FungiDB:BDEG_24785"/>
<proteinExistence type="predicted"/>
<organism evidence="2 3">
    <name type="scientific">Batrachochytrium dendrobatidis (strain JEL423)</name>
    <dbReference type="NCBI Taxonomy" id="403673"/>
    <lineage>
        <taxon>Eukaryota</taxon>
        <taxon>Fungi</taxon>
        <taxon>Fungi incertae sedis</taxon>
        <taxon>Chytridiomycota</taxon>
        <taxon>Chytridiomycota incertae sedis</taxon>
        <taxon>Chytridiomycetes</taxon>
        <taxon>Rhizophydiales</taxon>
        <taxon>Rhizophydiales incertae sedis</taxon>
        <taxon>Batrachochytrium</taxon>
    </lineage>
</organism>
<accession>A0A177WP53</accession>
<evidence type="ECO:0000313" key="3">
    <source>
        <dbReference type="Proteomes" id="UP000077115"/>
    </source>
</evidence>
<dbReference type="AlphaFoldDB" id="A0A177WP53"/>
<dbReference type="STRING" id="403673.A0A177WP53"/>
<feature type="region of interest" description="Disordered" evidence="1">
    <location>
        <begin position="1"/>
        <end position="59"/>
    </location>
</feature>
<evidence type="ECO:0000256" key="1">
    <source>
        <dbReference type="SAM" id="MobiDB-lite"/>
    </source>
</evidence>
<feature type="compositionally biased region" description="Polar residues" evidence="1">
    <location>
        <begin position="1"/>
        <end position="43"/>
    </location>
</feature>
<dbReference type="EMBL" id="DS022305">
    <property type="protein sequence ID" value="OAJ41141.1"/>
    <property type="molecule type" value="Genomic_DNA"/>
</dbReference>
<evidence type="ECO:0000313" key="2">
    <source>
        <dbReference type="EMBL" id="OAJ41141.1"/>
    </source>
</evidence>
<sequence>MGSDSQPQQITWMQWLRSSTSEPSNQLPSTSHESSSVNVNPLSNIPVPEPISDDAWKNPWYPLKEAPKTPEERKLLWDYISNQSNEAQAAIKSSTSASKKQLENAASANCADLAFEYKSCAYRAWIGTTCFKENERLMKCMDIQQRNLEKLGLLSRASMTIEQRNNILDAADYLYLSEVQEELKTKESKDSDTNNTLPLPSDSDLVKSLKKLLFILKSEDTTGFLSSKLDATRWPALESIKSNHTDFNLAISQVLKHFSPLDRIHQSALHLDDFGTRLINSIIAANTKATVDPATVTATTSTADVKRQKIALIQRGPDGTFYFSNAQLKAVTNALEGVKLNKVKIIPTSATPLSDVPCLGQSSKLAMKTRDQKAKKKSILGIRTAPVDFKDYGVFFSFAPMSDSSKASMSAAESTQIIKPGRRIECTYEAAPLDPPPLDSLPVFNGADLNSNAAVLPTLNPLEELILTDDEISRLDAPHLADLNMEDLTRLSPDIDWNTIICALSKGQADDAVINDHTPTEQISTAQLLTENAELIRKLADLQSIRYRDHIKVMRTKGTAGAGNMNRLERRYAQALKRNLLVLAKQTTPSNLATREMLADAWSIVHLYDPGFSGTLPHHKQHAYESNQIGRAAFAVDAASIPVTLQKDQFAHQQQLQQYHQRQFQILQRQAQLQQMQQTPTNSRNSHAKLVKQQLLQQQQQMQQMGLIAMGQGMTPQLKQQQQFQQSLQQQQLQLMMQAQQQFMQSPQNLQGRQAQLQLQLQAQAHAAAARLKTQ</sequence>
<gene>
    <name evidence="2" type="ORF">BDEG_24785</name>
</gene>
<dbReference type="Proteomes" id="UP000077115">
    <property type="component" value="Unassembled WGS sequence"/>
</dbReference>
<reference evidence="2 3" key="2">
    <citation type="submission" date="2016-05" db="EMBL/GenBank/DDBJ databases">
        <title>Lineage-specific infection strategies underlie the spectrum of fungal disease in amphibians.</title>
        <authorList>
            <person name="Cuomo C.A."/>
            <person name="Farrer R.A."/>
            <person name="James T."/>
            <person name="Longcore J."/>
            <person name="Birren B."/>
        </authorList>
    </citation>
    <scope>NUCLEOTIDE SEQUENCE [LARGE SCALE GENOMIC DNA]</scope>
    <source>
        <strain evidence="2 3">JEL423</strain>
    </source>
</reference>
<name>A0A177WP53_BATDL</name>